<dbReference type="InterPro" id="IPR019029">
    <property type="entry name" value="T3SS_PrgH/EprH-like"/>
</dbReference>
<dbReference type="InterPro" id="IPR013387">
    <property type="entry name" value="T3SS_PrgH/EprH"/>
</dbReference>
<dbReference type="Gene3D" id="2.60.200.20">
    <property type="match status" value="1"/>
</dbReference>
<comment type="caution">
    <text evidence="1">The sequence shown here is derived from an EMBL/GenBank/DDBJ whole genome shotgun (WGS) entry which is preliminary data.</text>
</comment>
<sequence>MIISDSSPEKNNVIIRLLSGVLRGCEFRLPIGRTLFLVTDDNELQCHHQGTVLAENMIFIPSKTECFNFEVDIEDVPEAAIRLRQLEDDEIHESALSVNQIICVGSLKLALRYADERFSEEIEHFQPSEPQDNDLPDVSRKARYWLAALVMAGSLVIGGAFYATSEQREVTSVASRLNAGIGDYDVISGRDGVMYVIASEVKGKAWASQTLAKSLTDKTVKVLTRQGVSDEVTQWFATKYPHYPLHRVVYDVPRQPSIEISRERTTLNSLNEADIVRFARQAFPYLERLQFNFVSDALVSDIAEQGLRKVSVPYSRVNNKKSVTFVIQGSLDDSEFERLKTFIDSYYSSWSGEYVQFAIEVKDDWLKGKSFKYGSRGYVKISPGHWYFPKPL</sequence>
<evidence type="ECO:0000313" key="2">
    <source>
        <dbReference type="Proteomes" id="UP001165275"/>
    </source>
</evidence>
<dbReference type="Proteomes" id="UP001165275">
    <property type="component" value="Unassembled WGS sequence"/>
</dbReference>
<dbReference type="NCBIfam" id="TIGR02554">
    <property type="entry name" value="PrgH"/>
    <property type="match status" value="1"/>
</dbReference>
<reference evidence="1" key="1">
    <citation type="submission" date="2021-04" db="EMBL/GenBank/DDBJ databases">
        <title>Genome sequence of Serratia sp. arafor3.</title>
        <authorList>
            <person name="Besaury L."/>
        </authorList>
    </citation>
    <scope>NUCLEOTIDE SEQUENCE</scope>
    <source>
        <strain evidence="1">Arafor3</strain>
    </source>
</reference>
<protein>
    <submittedName>
        <fullName evidence="1">PrgH/EprH family type III secretion apparatus protein</fullName>
    </submittedName>
</protein>
<proteinExistence type="predicted"/>
<evidence type="ECO:0000313" key="1">
    <source>
        <dbReference type="EMBL" id="MCL1028781.1"/>
    </source>
</evidence>
<keyword evidence="2" id="KW-1185">Reference proteome</keyword>
<organism evidence="1 2">
    <name type="scientific">Serratia silvae</name>
    <dbReference type="NCBI Taxonomy" id="2824122"/>
    <lineage>
        <taxon>Bacteria</taxon>
        <taxon>Pseudomonadati</taxon>
        <taxon>Pseudomonadota</taxon>
        <taxon>Gammaproteobacteria</taxon>
        <taxon>Enterobacterales</taxon>
        <taxon>Yersiniaceae</taxon>
        <taxon>Serratia</taxon>
    </lineage>
</organism>
<dbReference type="Gene3D" id="3.30.70.1770">
    <property type="match status" value="1"/>
</dbReference>
<dbReference type="RefSeq" id="WP_248945063.1">
    <property type="nucleotide sequence ID" value="NZ_CBCSGY010000005.1"/>
</dbReference>
<accession>A0ABT0K9S9</accession>
<dbReference type="Gene3D" id="3.30.300.170">
    <property type="match status" value="1"/>
</dbReference>
<name>A0ABT0K9S9_9GAMM</name>
<dbReference type="Gene3D" id="3.30.70.1780">
    <property type="match status" value="1"/>
</dbReference>
<dbReference type="Pfam" id="PF09480">
    <property type="entry name" value="PrgH"/>
    <property type="match status" value="1"/>
</dbReference>
<gene>
    <name evidence="1" type="ORF">KAJ71_07050</name>
</gene>
<dbReference type="EMBL" id="JAGQDC010000004">
    <property type="protein sequence ID" value="MCL1028781.1"/>
    <property type="molecule type" value="Genomic_DNA"/>
</dbReference>